<dbReference type="PANTHER" id="PTHR47926">
    <property type="entry name" value="PENTATRICOPEPTIDE REPEAT-CONTAINING PROTEIN"/>
    <property type="match status" value="1"/>
</dbReference>
<dbReference type="GO" id="GO:0008270">
    <property type="term" value="F:zinc ion binding"/>
    <property type="evidence" value="ECO:0007669"/>
    <property type="project" value="InterPro"/>
</dbReference>
<keyword evidence="4" id="KW-1133">Transmembrane helix</keyword>
<evidence type="ECO:0000256" key="3">
    <source>
        <dbReference type="PROSITE-ProRule" id="PRU00708"/>
    </source>
</evidence>
<dbReference type="InterPro" id="IPR008271">
    <property type="entry name" value="Ser/Thr_kinase_AS"/>
</dbReference>
<dbReference type="EMBL" id="OIVN01005556">
    <property type="protein sequence ID" value="SPD23013.1"/>
    <property type="molecule type" value="Genomic_DNA"/>
</dbReference>
<evidence type="ECO:0000256" key="4">
    <source>
        <dbReference type="SAM" id="Phobius"/>
    </source>
</evidence>
<dbReference type="FunFam" id="1.25.40.10:FF:000073">
    <property type="entry name" value="Pentatricopeptide repeat-containing protein chloroplastic"/>
    <property type="match status" value="1"/>
</dbReference>
<dbReference type="Gene3D" id="1.25.40.10">
    <property type="entry name" value="Tetratricopeptide repeat domain"/>
    <property type="match status" value="6"/>
</dbReference>
<feature type="repeat" description="PPR" evidence="3">
    <location>
        <begin position="460"/>
        <end position="495"/>
    </location>
</feature>
<dbReference type="PANTHER" id="PTHR47926:SF486">
    <property type="entry name" value="(WILD MALAYSIAN BANANA) HYPOTHETICAL PROTEIN"/>
    <property type="match status" value="1"/>
</dbReference>
<keyword evidence="4" id="KW-0812">Transmembrane</keyword>
<feature type="repeat" description="PPR" evidence="3">
    <location>
        <begin position="153"/>
        <end position="187"/>
    </location>
</feature>
<dbReference type="InterPro" id="IPR032867">
    <property type="entry name" value="DYW_dom"/>
</dbReference>
<dbReference type="PROSITE" id="PS00108">
    <property type="entry name" value="PROTEIN_KINASE_ST"/>
    <property type="match status" value="1"/>
</dbReference>
<feature type="repeat" description="PPR" evidence="3">
    <location>
        <begin position="425"/>
        <end position="459"/>
    </location>
</feature>
<dbReference type="PROSITE" id="PS51375">
    <property type="entry name" value="PPR"/>
    <property type="match status" value="6"/>
</dbReference>
<dbReference type="Pfam" id="PF20431">
    <property type="entry name" value="E_motif"/>
    <property type="match status" value="1"/>
</dbReference>
<dbReference type="Gene3D" id="1.10.510.10">
    <property type="entry name" value="Transferase(Phosphotransferase) domain 1"/>
    <property type="match status" value="1"/>
</dbReference>
<dbReference type="InterPro" id="IPR002885">
    <property type="entry name" value="PPR_rpt"/>
</dbReference>
<proteinExistence type="inferred from homology"/>
<name>A0A2N9IG17_FAGSY</name>
<feature type="domain" description="Protein kinase" evidence="5">
    <location>
        <begin position="741"/>
        <end position="994"/>
    </location>
</feature>
<dbReference type="InterPro" id="IPR011009">
    <property type="entry name" value="Kinase-like_dom_sf"/>
</dbReference>
<keyword evidence="4" id="KW-0472">Membrane</keyword>
<dbReference type="GO" id="GO:0003723">
    <property type="term" value="F:RNA binding"/>
    <property type="evidence" value="ECO:0007669"/>
    <property type="project" value="InterPro"/>
</dbReference>
<comment type="similarity">
    <text evidence="1">Belongs to the PPR family. PCMP-H subfamily.</text>
</comment>
<accession>A0A2N9IG17</accession>
<organism evidence="6">
    <name type="scientific">Fagus sylvatica</name>
    <name type="common">Beechnut</name>
    <dbReference type="NCBI Taxonomy" id="28930"/>
    <lineage>
        <taxon>Eukaryota</taxon>
        <taxon>Viridiplantae</taxon>
        <taxon>Streptophyta</taxon>
        <taxon>Embryophyta</taxon>
        <taxon>Tracheophyta</taxon>
        <taxon>Spermatophyta</taxon>
        <taxon>Magnoliopsida</taxon>
        <taxon>eudicotyledons</taxon>
        <taxon>Gunneridae</taxon>
        <taxon>Pentapetalae</taxon>
        <taxon>rosids</taxon>
        <taxon>fabids</taxon>
        <taxon>Fagales</taxon>
        <taxon>Fagaceae</taxon>
        <taxon>Fagus</taxon>
    </lineage>
</organism>
<dbReference type="Pfam" id="PF01535">
    <property type="entry name" value="PPR"/>
    <property type="match status" value="7"/>
</dbReference>
<dbReference type="InterPro" id="IPR011990">
    <property type="entry name" value="TPR-like_helical_dom_sf"/>
</dbReference>
<dbReference type="GO" id="GO:0004672">
    <property type="term" value="F:protein kinase activity"/>
    <property type="evidence" value="ECO:0007669"/>
    <property type="project" value="InterPro"/>
</dbReference>
<reference evidence="6" key="1">
    <citation type="submission" date="2018-02" db="EMBL/GenBank/DDBJ databases">
        <authorList>
            <person name="Cohen D.B."/>
            <person name="Kent A.D."/>
        </authorList>
    </citation>
    <scope>NUCLEOTIDE SEQUENCE</scope>
</reference>
<dbReference type="FunFam" id="1.25.40.10:FF:000196">
    <property type="entry name" value="Pentatricopeptide repeat-containing protein At4g14850"/>
    <property type="match status" value="1"/>
</dbReference>
<gene>
    <name evidence="6" type="ORF">FSB_LOCUS50895</name>
</gene>
<dbReference type="InterPro" id="IPR046848">
    <property type="entry name" value="E_motif"/>
</dbReference>
<dbReference type="FunFam" id="3.30.200.20:FF:000521">
    <property type="entry name" value="Protein kinase superfamily protein"/>
    <property type="match status" value="1"/>
</dbReference>
<dbReference type="Pfam" id="PF14432">
    <property type="entry name" value="DYW_deaminase"/>
    <property type="match status" value="1"/>
</dbReference>
<dbReference type="PROSITE" id="PS50011">
    <property type="entry name" value="PROTEIN_KINASE_DOM"/>
    <property type="match status" value="1"/>
</dbReference>
<dbReference type="Gene3D" id="3.30.200.20">
    <property type="entry name" value="Phosphorylase Kinase, domain 1"/>
    <property type="match status" value="1"/>
</dbReference>
<evidence type="ECO:0000256" key="1">
    <source>
        <dbReference type="ARBA" id="ARBA00006643"/>
    </source>
</evidence>
<feature type="repeat" description="PPR" evidence="3">
    <location>
        <begin position="54"/>
        <end position="89"/>
    </location>
</feature>
<sequence length="994" mass="112623">MYVQVHLAKRLHAFLLVSGKGQSIFLSARLVNLYAYLGDVSFARRTFDHIPKKDVYTWNSMVSAYVRGGHFREAINCFYLLLLTSGLRPDSYTFPPVLKACGNLVDGKKMHCWVLKLGFLWDVFVAASLVHMYSRFGFLSVARKLFDNMPVRDMGSWNAMISGFCQNGNAAEALEVLDEMRLEGHGLEFDLFVSNALINMYAKFGSLAHAQRVFDHMEVRDVVSWNSIIAAYEQNDNPVTALGLFNEMQLIGYRPDLLTAVSLASIVAQLSDRQSCRSVHGFIVRRGWLMEVVVIGNAIVDMYAKLGAIDSAHTIFEGLPVKDVISWNTLITGYAQNGLASEAIEVYRMMEEHKEIIPNQGTWVSILPAYSHVGALQQGMKIHGRVIKNSLYLDVFVGTCLVDMYGKCGRLDDAMSLFYKVPRTSSVPWNAIISCLGIHGLGEKALKLFNEMVEEGVRPDHVTFVSLLSACSHSGLVDEGQWCFCMMQEEYGIKPSLKHYGCMVDLLGRAGRLEMAYNFIKNMPIRPDASVWGALLGACRIHGNYEFSTFASDRLFEVEPENVGYYVLLSNIYANVGKWDGVDKVRSLARNRGLKKTPGWSSIEVNNKVDVFYSGNRTHPKYEEIYHELKVLTTKMKSLGYIPDFSFVLQDVEDDEKEHILTSHSERLAIAFGIISTPPKSTIRIFKNLRVCGDCHNATKFISRITEREIIVRDSNRFHHFKDGICSCGDYCYKEIKKATGSFNTIIGQEGLGTVYKAQFSDSLVAAVKRMNKVSEQGDDDFCREIELLARLHHRHLVALRGFCIAKHERFLMYEHMANGSLKEHLHAPGRTPLSWRTRMQIAIDMANALEYLHFYCDPPLCHIDIKSSNILLDENFVAKLADFGLAHASKDGSICFEPVYTEIRGKVIWILNIFTQELTEKSNVFSYSVLRLEIVTARQAIQDNKNLVEWSQTYMNSESRLHELVDPSIRHSFDLDQLQTLVSIERWCTQREG</sequence>
<dbReference type="InterPro" id="IPR001245">
    <property type="entry name" value="Ser-Thr/Tyr_kinase_cat_dom"/>
</dbReference>
<evidence type="ECO:0000313" key="6">
    <source>
        <dbReference type="EMBL" id="SPD23013.1"/>
    </source>
</evidence>
<dbReference type="AlphaFoldDB" id="A0A2N9IG17"/>
<dbReference type="InterPro" id="IPR000719">
    <property type="entry name" value="Prot_kinase_dom"/>
</dbReference>
<feature type="repeat" description="PPR" evidence="3">
    <location>
        <begin position="221"/>
        <end position="255"/>
    </location>
</feature>
<dbReference type="Pfam" id="PF13041">
    <property type="entry name" value="PPR_2"/>
    <property type="match status" value="1"/>
</dbReference>
<dbReference type="InterPro" id="IPR046960">
    <property type="entry name" value="PPR_At4g14850-like_plant"/>
</dbReference>
<dbReference type="GO" id="GO:0005524">
    <property type="term" value="F:ATP binding"/>
    <property type="evidence" value="ECO:0007669"/>
    <property type="project" value="InterPro"/>
</dbReference>
<protein>
    <recommendedName>
        <fullName evidence="5">Protein kinase domain-containing protein</fullName>
    </recommendedName>
</protein>
<feature type="repeat" description="PPR" evidence="3">
    <location>
        <begin position="323"/>
        <end position="353"/>
    </location>
</feature>
<dbReference type="GO" id="GO:0009451">
    <property type="term" value="P:RNA modification"/>
    <property type="evidence" value="ECO:0007669"/>
    <property type="project" value="InterPro"/>
</dbReference>
<dbReference type="SUPFAM" id="SSF56112">
    <property type="entry name" value="Protein kinase-like (PK-like)"/>
    <property type="match status" value="1"/>
</dbReference>
<dbReference type="Pfam" id="PF07714">
    <property type="entry name" value="PK_Tyr_Ser-Thr"/>
    <property type="match status" value="1"/>
</dbReference>
<feature type="transmembrane region" description="Helical" evidence="4">
    <location>
        <begin position="113"/>
        <end position="133"/>
    </location>
</feature>
<evidence type="ECO:0000256" key="2">
    <source>
        <dbReference type="ARBA" id="ARBA00022737"/>
    </source>
</evidence>
<dbReference type="FunFam" id="1.25.40.10:FF:000490">
    <property type="entry name" value="Pentatricopeptide repeat-containing protein chloroplastic"/>
    <property type="match status" value="1"/>
</dbReference>
<keyword evidence="2" id="KW-0677">Repeat</keyword>
<evidence type="ECO:0000259" key="5">
    <source>
        <dbReference type="PROSITE" id="PS50011"/>
    </source>
</evidence>
<dbReference type="NCBIfam" id="TIGR00756">
    <property type="entry name" value="PPR"/>
    <property type="match status" value="5"/>
</dbReference>
<dbReference type="SMART" id="SM00220">
    <property type="entry name" value="S_TKc"/>
    <property type="match status" value="1"/>
</dbReference>